<dbReference type="InterPro" id="IPR007278">
    <property type="entry name" value="DUF397"/>
</dbReference>
<reference evidence="2 3" key="1">
    <citation type="journal article" date="2016" name="Front. Microbiol.">
        <title>Comparative Genomics Analysis of Streptomyces Species Reveals Their Adaptation to the Marine Environment and Their Diversity at the Genomic Level.</title>
        <authorList>
            <person name="Tian X."/>
            <person name="Zhang Z."/>
            <person name="Yang T."/>
            <person name="Chen M."/>
            <person name="Li J."/>
            <person name="Chen F."/>
            <person name="Yang J."/>
            <person name="Li W."/>
            <person name="Zhang B."/>
            <person name="Zhang Z."/>
            <person name="Wu J."/>
            <person name="Zhang C."/>
            <person name="Long L."/>
            <person name="Xiao J."/>
        </authorList>
    </citation>
    <scope>NUCLEOTIDE SEQUENCE [LARGE SCALE GENOMIC DNA]</scope>
    <source>
        <strain evidence="2 3">SCSIO 02100</strain>
    </source>
</reference>
<organism evidence="2 3">
    <name type="scientific">Streptomyces oceani</name>
    <dbReference type="NCBI Taxonomy" id="1075402"/>
    <lineage>
        <taxon>Bacteria</taxon>
        <taxon>Bacillati</taxon>
        <taxon>Actinomycetota</taxon>
        <taxon>Actinomycetes</taxon>
        <taxon>Kitasatosporales</taxon>
        <taxon>Streptomycetaceae</taxon>
        <taxon>Streptomyces</taxon>
    </lineage>
</organism>
<dbReference type="Proteomes" id="UP000176101">
    <property type="component" value="Unassembled WGS sequence"/>
</dbReference>
<evidence type="ECO:0000313" key="3">
    <source>
        <dbReference type="Proteomes" id="UP000176101"/>
    </source>
</evidence>
<keyword evidence="3" id="KW-1185">Reference proteome</keyword>
<proteinExistence type="predicted"/>
<dbReference type="RefSeq" id="WP_070194602.1">
    <property type="nucleotide sequence ID" value="NZ_LJGU01000089.1"/>
</dbReference>
<sequence>MSALHWQKSTYSSGDGNTNCLELATAPAGSLHLRESDEPATILNLSRQTLSTFLSGIKTGEHRD</sequence>
<dbReference type="EMBL" id="LJGU01000089">
    <property type="protein sequence ID" value="OEV06042.1"/>
    <property type="molecule type" value="Genomic_DNA"/>
</dbReference>
<evidence type="ECO:0000313" key="2">
    <source>
        <dbReference type="EMBL" id="OEV06042.1"/>
    </source>
</evidence>
<dbReference type="Pfam" id="PF04149">
    <property type="entry name" value="DUF397"/>
    <property type="match status" value="1"/>
</dbReference>
<dbReference type="STRING" id="1075402.AN216_00800"/>
<protein>
    <recommendedName>
        <fullName evidence="1">DUF397 domain-containing protein</fullName>
    </recommendedName>
</protein>
<feature type="domain" description="DUF397" evidence="1">
    <location>
        <begin position="4"/>
        <end position="58"/>
    </location>
</feature>
<evidence type="ECO:0000259" key="1">
    <source>
        <dbReference type="Pfam" id="PF04149"/>
    </source>
</evidence>
<dbReference type="AlphaFoldDB" id="A0A1E7KQ17"/>
<accession>A0A1E7KQ17</accession>
<comment type="caution">
    <text evidence="2">The sequence shown here is derived from an EMBL/GenBank/DDBJ whole genome shotgun (WGS) entry which is preliminary data.</text>
</comment>
<name>A0A1E7KQ17_9ACTN</name>
<dbReference type="OrthoDB" id="3436866at2"/>
<gene>
    <name evidence="2" type="ORF">AN216_00800</name>
</gene>